<dbReference type="EMBL" id="JACHTE010000006">
    <property type="protein sequence ID" value="MBB1088670.1"/>
    <property type="molecule type" value="Genomic_DNA"/>
</dbReference>
<dbReference type="Proteomes" id="UP000552587">
    <property type="component" value="Unassembled WGS sequence"/>
</dbReference>
<evidence type="ECO:0000313" key="3">
    <source>
        <dbReference type="Proteomes" id="UP000552587"/>
    </source>
</evidence>
<sequence>MPWLFLLLAFAALAAAFLTSSPGVLALCLLLSLGFTVAWVMGLLARRVGDASRDVATIVDTAELQRLREAAEARRRAEAVTPPPAPPSN</sequence>
<feature type="transmembrane region" description="Helical" evidence="1">
    <location>
        <begin position="24"/>
        <end position="45"/>
    </location>
</feature>
<proteinExistence type="predicted"/>
<keyword evidence="1" id="KW-0812">Transmembrane</keyword>
<evidence type="ECO:0000313" key="2">
    <source>
        <dbReference type="EMBL" id="MBB1088670.1"/>
    </source>
</evidence>
<name>A0A7W3U4W3_9GAMM</name>
<gene>
    <name evidence="2" type="ORF">H4F99_09230</name>
</gene>
<organism evidence="2 3">
    <name type="scientific">Marilutibacter penaei</name>
    <dbReference type="NCBI Taxonomy" id="2759900"/>
    <lineage>
        <taxon>Bacteria</taxon>
        <taxon>Pseudomonadati</taxon>
        <taxon>Pseudomonadota</taxon>
        <taxon>Gammaproteobacteria</taxon>
        <taxon>Lysobacterales</taxon>
        <taxon>Lysobacteraceae</taxon>
        <taxon>Marilutibacter</taxon>
    </lineage>
</organism>
<protein>
    <submittedName>
        <fullName evidence="2">Uncharacterized protein</fullName>
    </submittedName>
</protein>
<keyword evidence="1" id="KW-0472">Membrane</keyword>
<dbReference type="AlphaFoldDB" id="A0A7W3U4W3"/>
<comment type="caution">
    <text evidence="2">The sequence shown here is derived from an EMBL/GenBank/DDBJ whole genome shotgun (WGS) entry which is preliminary data.</text>
</comment>
<evidence type="ECO:0000256" key="1">
    <source>
        <dbReference type="SAM" id="Phobius"/>
    </source>
</evidence>
<keyword evidence="1" id="KW-1133">Transmembrane helix</keyword>
<accession>A0A7W3U4W3</accession>
<reference evidence="2 3" key="1">
    <citation type="submission" date="2020-07" db="EMBL/GenBank/DDBJ databases">
        <authorList>
            <person name="Xu S."/>
            <person name="Li A."/>
        </authorList>
    </citation>
    <scope>NUCLEOTIDE SEQUENCE [LARGE SCALE GENOMIC DNA]</scope>
    <source>
        <strain evidence="2 3">SG-8</strain>
    </source>
</reference>
<keyword evidence="3" id="KW-1185">Reference proteome</keyword>